<dbReference type="InterPro" id="IPR020843">
    <property type="entry name" value="ER"/>
</dbReference>
<dbReference type="GO" id="GO:0043958">
    <property type="term" value="F:acryloyl-CoA reductase (NADH) activity"/>
    <property type="evidence" value="ECO:0007669"/>
    <property type="project" value="UniProtKB-EC"/>
</dbReference>
<dbReference type="PANTHER" id="PTHR43677">
    <property type="entry name" value="SHORT-CHAIN DEHYDROGENASE/REDUCTASE"/>
    <property type="match status" value="1"/>
</dbReference>
<gene>
    <name evidence="2" type="ORF">E1956_09100</name>
</gene>
<dbReference type="OrthoDB" id="9787435at2"/>
<dbReference type="EC" id="1.3.1.95" evidence="2"/>
<dbReference type="PANTHER" id="PTHR43677:SF1">
    <property type="entry name" value="ACRYLYL-COA REDUCTASE ACUI-RELATED"/>
    <property type="match status" value="1"/>
</dbReference>
<dbReference type="InterPro" id="IPR051397">
    <property type="entry name" value="Zn-ADH-like_protein"/>
</dbReference>
<dbReference type="InterPro" id="IPR036291">
    <property type="entry name" value="NAD(P)-bd_dom_sf"/>
</dbReference>
<dbReference type="Pfam" id="PF08240">
    <property type="entry name" value="ADH_N"/>
    <property type="match status" value="1"/>
</dbReference>
<dbReference type="KEGG" id="ppai:E1956_09100"/>
<reference evidence="2 3" key="1">
    <citation type="submission" date="2019-03" db="EMBL/GenBank/DDBJ databases">
        <title>Paraburkholderia sp. 7MH5, isolated from subtropical forest soil.</title>
        <authorList>
            <person name="Gao Z.-H."/>
            <person name="Qiu L.-H."/>
        </authorList>
    </citation>
    <scope>NUCLEOTIDE SEQUENCE [LARGE SCALE GENOMIC DNA]</scope>
    <source>
        <strain evidence="2 3">7MH5</strain>
    </source>
</reference>
<dbReference type="InterPro" id="IPR011032">
    <property type="entry name" value="GroES-like_sf"/>
</dbReference>
<dbReference type="GO" id="GO:0043957">
    <property type="term" value="F:acryloyl-CoA reductase (NADPH) activity"/>
    <property type="evidence" value="ECO:0007669"/>
    <property type="project" value="TreeGrafter"/>
</dbReference>
<dbReference type="SUPFAM" id="SSF50129">
    <property type="entry name" value="GroES-like"/>
    <property type="match status" value="1"/>
</dbReference>
<dbReference type="CDD" id="cd05280">
    <property type="entry name" value="MDR_yhdh_yhfp"/>
    <property type="match status" value="1"/>
</dbReference>
<dbReference type="NCBIfam" id="TIGR02823">
    <property type="entry name" value="oxido_YhdH"/>
    <property type="match status" value="1"/>
</dbReference>
<dbReference type="SUPFAM" id="SSF51735">
    <property type="entry name" value="NAD(P)-binding Rossmann-fold domains"/>
    <property type="match status" value="1"/>
</dbReference>
<accession>A0A4P7CN88</accession>
<dbReference type="InterPro" id="IPR014188">
    <property type="entry name" value="Acrylyl-CoA_reductase_AcuI"/>
</dbReference>
<keyword evidence="2" id="KW-0560">Oxidoreductase</keyword>
<organism evidence="2 3">
    <name type="scientific">Paraburkholderia pallida</name>
    <dbReference type="NCBI Taxonomy" id="2547399"/>
    <lineage>
        <taxon>Bacteria</taxon>
        <taxon>Pseudomonadati</taxon>
        <taxon>Pseudomonadota</taxon>
        <taxon>Betaproteobacteria</taxon>
        <taxon>Burkholderiales</taxon>
        <taxon>Burkholderiaceae</taxon>
        <taxon>Paraburkholderia</taxon>
    </lineage>
</organism>
<evidence type="ECO:0000313" key="3">
    <source>
        <dbReference type="Proteomes" id="UP000295727"/>
    </source>
</evidence>
<dbReference type="Gene3D" id="3.40.50.720">
    <property type="entry name" value="NAD(P)-binding Rossmann-like Domain"/>
    <property type="match status" value="1"/>
</dbReference>
<keyword evidence="3" id="KW-1185">Reference proteome</keyword>
<evidence type="ECO:0000259" key="1">
    <source>
        <dbReference type="SMART" id="SM00829"/>
    </source>
</evidence>
<dbReference type="SMART" id="SM00829">
    <property type="entry name" value="PKS_ER"/>
    <property type="match status" value="1"/>
</dbReference>
<dbReference type="Gene3D" id="3.90.180.10">
    <property type="entry name" value="Medium-chain alcohol dehydrogenases, catalytic domain"/>
    <property type="match status" value="1"/>
</dbReference>
<evidence type="ECO:0000313" key="2">
    <source>
        <dbReference type="EMBL" id="QBQ97315.1"/>
    </source>
</evidence>
<name>A0A4P7CN88_9BURK</name>
<protein>
    <submittedName>
        <fullName evidence="2">Acryloyl-CoA reductase</fullName>
        <ecNumber evidence="2">1.3.1.95</ecNumber>
    </submittedName>
</protein>
<dbReference type="AlphaFoldDB" id="A0A4P7CN88"/>
<feature type="domain" description="Enoyl reductase (ER)" evidence="1">
    <location>
        <begin position="31"/>
        <end position="340"/>
    </location>
</feature>
<dbReference type="Proteomes" id="UP000295727">
    <property type="component" value="Chromosome 1"/>
</dbReference>
<proteinExistence type="predicted"/>
<dbReference type="InterPro" id="IPR013154">
    <property type="entry name" value="ADH-like_N"/>
</dbReference>
<dbReference type="EMBL" id="CP038148">
    <property type="protein sequence ID" value="QBQ97315.1"/>
    <property type="molecule type" value="Genomic_DNA"/>
</dbReference>
<sequence length="343" mass="35088">MTGKHSLAGGESVTSSIRAIQVAESEGRARGALVQIATAERDTVAAGGVAIRTVHSGINYKDALAVTGRAPIMRRLPCVAGIEAFGIVEASADARFRPGDAVMVHGFGIGVEYDGGFAERVCVPADWVMPIPAGLALFDAAAIGVAGYTAALAIHRMEHNGLTPGAGPVVVTGATGGVASLGIAMLVAAGYEVVAITGKDDAAAWLRSLGAASVLPRSAVEAPGKPLRHARWAGALDSVGGETLAWLASTMCEGAPIAAFGNAGGHAFGGSVLPFILRGVQLIGINANSPMPLRETVWARIAGGLRPRGLDAIARVIRLDDVLEVCERQVRGETRGRSIIGFH</sequence>